<dbReference type="Proteomes" id="UP001597199">
    <property type="component" value="Unassembled WGS sequence"/>
</dbReference>
<name>A0ABW4BD21_9LACO</name>
<reference evidence="2" key="1">
    <citation type="journal article" date="2019" name="Int. J. Syst. Evol. Microbiol.">
        <title>The Global Catalogue of Microorganisms (GCM) 10K type strain sequencing project: providing services to taxonomists for standard genome sequencing and annotation.</title>
        <authorList>
            <consortium name="The Broad Institute Genomics Platform"/>
            <consortium name="The Broad Institute Genome Sequencing Center for Infectious Disease"/>
            <person name="Wu L."/>
            <person name="Ma J."/>
        </authorList>
    </citation>
    <scope>NUCLEOTIDE SEQUENCE [LARGE SCALE GENOMIC DNA]</scope>
    <source>
        <strain evidence="2">CCM 9110</strain>
    </source>
</reference>
<comment type="caution">
    <text evidence="1">The sequence shown here is derived from an EMBL/GenBank/DDBJ whole genome shotgun (WGS) entry which is preliminary data.</text>
</comment>
<evidence type="ECO:0000313" key="1">
    <source>
        <dbReference type="EMBL" id="MFD1398361.1"/>
    </source>
</evidence>
<evidence type="ECO:0000313" key="2">
    <source>
        <dbReference type="Proteomes" id="UP001597199"/>
    </source>
</evidence>
<dbReference type="RefSeq" id="WP_204117785.1">
    <property type="nucleotide sequence ID" value="NZ_BOLV01000001.1"/>
</dbReference>
<proteinExistence type="predicted"/>
<sequence length="89" mass="9720">MKKTSRWVLAFVIVLLIGGGLGFAGARLTQPATPPTSEGYTIVVGPTRHKTVKYADRSGGTYSFSNPKGELCVIIRRKNTFTLYQLTTN</sequence>
<keyword evidence="2" id="KW-1185">Reference proteome</keyword>
<accession>A0ABW4BD21</accession>
<protein>
    <submittedName>
        <fullName evidence="1">Uncharacterized protein</fullName>
    </submittedName>
</protein>
<dbReference type="EMBL" id="JBHTOA010000016">
    <property type="protein sequence ID" value="MFD1398361.1"/>
    <property type="molecule type" value="Genomic_DNA"/>
</dbReference>
<gene>
    <name evidence="1" type="ORF">ACFQ41_03450</name>
</gene>
<organism evidence="1 2">
    <name type="scientific">Lacticaseibacillus suilingensis</name>
    <dbReference type="NCBI Taxonomy" id="2799577"/>
    <lineage>
        <taxon>Bacteria</taxon>
        <taxon>Bacillati</taxon>
        <taxon>Bacillota</taxon>
        <taxon>Bacilli</taxon>
        <taxon>Lactobacillales</taxon>
        <taxon>Lactobacillaceae</taxon>
        <taxon>Lacticaseibacillus</taxon>
    </lineage>
</organism>